<evidence type="ECO:0000313" key="11">
    <source>
        <dbReference type="Proteomes" id="UP001334248"/>
    </source>
</evidence>
<name>A0ABR0RA15_9EURO</name>
<evidence type="ECO:0000256" key="3">
    <source>
        <dbReference type="ARBA" id="ARBA00022692"/>
    </source>
</evidence>
<evidence type="ECO:0000256" key="2">
    <source>
        <dbReference type="ARBA" id="ARBA00022448"/>
    </source>
</evidence>
<keyword evidence="11" id="KW-1185">Reference proteome</keyword>
<protein>
    <recommendedName>
        <fullName evidence="9">Cytochrome b561 domain-containing protein</fullName>
    </recommendedName>
</protein>
<dbReference type="PANTHER" id="PTHR47797:SF1">
    <property type="entry name" value="CYTOCHROME B561 DOMAIN-CONTAINING PROTEIN-RELATED"/>
    <property type="match status" value="1"/>
</dbReference>
<feature type="transmembrane region" description="Helical" evidence="7">
    <location>
        <begin position="132"/>
        <end position="150"/>
    </location>
</feature>
<evidence type="ECO:0000256" key="4">
    <source>
        <dbReference type="ARBA" id="ARBA00022982"/>
    </source>
</evidence>
<feature type="transmembrane region" description="Helical" evidence="7">
    <location>
        <begin position="170"/>
        <end position="192"/>
    </location>
</feature>
<keyword evidence="4" id="KW-0249">Electron transport</keyword>
<keyword evidence="8" id="KW-0732">Signal</keyword>
<dbReference type="CDD" id="cd08760">
    <property type="entry name" value="Cyt_b561_FRRS1_like"/>
    <property type="match status" value="1"/>
</dbReference>
<feature type="signal peptide" evidence="8">
    <location>
        <begin position="1"/>
        <end position="24"/>
    </location>
</feature>
<gene>
    <name evidence="10" type="ORF">PMZ80_010642</name>
</gene>
<evidence type="ECO:0000256" key="6">
    <source>
        <dbReference type="ARBA" id="ARBA00023136"/>
    </source>
</evidence>
<dbReference type="InterPro" id="IPR006593">
    <property type="entry name" value="Cyt_b561/ferric_Rdtase_TM"/>
</dbReference>
<evidence type="ECO:0000313" key="10">
    <source>
        <dbReference type="EMBL" id="KAK5937102.1"/>
    </source>
</evidence>
<feature type="chain" id="PRO_5047167349" description="Cytochrome b561 domain-containing protein" evidence="8">
    <location>
        <begin position="25"/>
        <end position="358"/>
    </location>
</feature>
<dbReference type="EMBL" id="JAVHJV010000019">
    <property type="protein sequence ID" value="KAK5937102.1"/>
    <property type="molecule type" value="Genomic_DNA"/>
</dbReference>
<keyword evidence="2" id="KW-0813">Transport</keyword>
<dbReference type="Gene3D" id="1.20.120.1770">
    <property type="match status" value="1"/>
</dbReference>
<dbReference type="GeneID" id="90004091"/>
<evidence type="ECO:0000259" key="9">
    <source>
        <dbReference type="SMART" id="SM00665"/>
    </source>
</evidence>
<proteinExistence type="predicted"/>
<dbReference type="PANTHER" id="PTHR47797">
    <property type="entry name" value="DEHYDROGENASE, PUTATIVE (AFU_ORTHOLOGUE AFUA_8G05805)-RELATED"/>
    <property type="match status" value="1"/>
</dbReference>
<accession>A0ABR0RA15</accession>
<keyword evidence="3 7" id="KW-0812">Transmembrane</keyword>
<dbReference type="RefSeq" id="XP_064725192.1">
    <property type="nucleotide sequence ID" value="XM_064879031.1"/>
</dbReference>
<feature type="transmembrane region" description="Helical" evidence="7">
    <location>
        <begin position="97"/>
        <end position="120"/>
    </location>
</feature>
<organism evidence="10 11">
    <name type="scientific">Knufia obscura</name>
    <dbReference type="NCBI Taxonomy" id="1635080"/>
    <lineage>
        <taxon>Eukaryota</taxon>
        <taxon>Fungi</taxon>
        <taxon>Dikarya</taxon>
        <taxon>Ascomycota</taxon>
        <taxon>Pezizomycotina</taxon>
        <taxon>Eurotiomycetes</taxon>
        <taxon>Chaetothyriomycetidae</taxon>
        <taxon>Chaetothyriales</taxon>
        <taxon>Trichomeriaceae</taxon>
        <taxon>Knufia</taxon>
    </lineage>
</organism>
<evidence type="ECO:0000256" key="1">
    <source>
        <dbReference type="ARBA" id="ARBA00004370"/>
    </source>
</evidence>
<comment type="subcellular location">
    <subcellularLocation>
        <location evidence="1">Membrane</location>
    </subcellularLocation>
</comment>
<keyword evidence="6 7" id="KW-0472">Membrane</keyword>
<sequence length="358" mass="38633">MARQVPRVAFLLAILLSSIPIASAEDTQNLTARQITTPSFAGTADAIDSYDPHDYVPTHYSKIRIAHAVTMSVTWLLIFPLGGIIPRVMSDRRLVWVHAIMQMVGFWLTVGAAGMGIWMAKEIKQLNKYHPVIGLMLLGLLALQPATEILNHKFYARHPRMIITAHIHLWLGRGLLIAGAVQGGLGFLFASSFHNAVADVWPRVLYAATAITVWAIYILVGILYPEFKGSIKQKIKQGQHGVRKEVLPAGEMEELRVPSVGMVGGQHASGYGHARGQSSAPLMAPGTPAASTPGGFGAWPNQSVSQSANASLYNGYQGSVSGYTGSTYPGSVSGYMGSTYVGDGYQRSTYEGSMYQGR</sequence>
<feature type="domain" description="Cytochrome b561" evidence="9">
    <location>
        <begin position="66"/>
        <end position="187"/>
    </location>
</feature>
<comment type="caution">
    <text evidence="10">The sequence shown here is derived from an EMBL/GenBank/DDBJ whole genome shotgun (WGS) entry which is preliminary data.</text>
</comment>
<feature type="transmembrane region" description="Helical" evidence="7">
    <location>
        <begin position="65"/>
        <end position="85"/>
    </location>
</feature>
<dbReference type="Proteomes" id="UP001334248">
    <property type="component" value="Unassembled WGS sequence"/>
</dbReference>
<evidence type="ECO:0000256" key="8">
    <source>
        <dbReference type="SAM" id="SignalP"/>
    </source>
</evidence>
<dbReference type="SMART" id="SM00665">
    <property type="entry name" value="B561"/>
    <property type="match status" value="1"/>
</dbReference>
<reference evidence="10 11" key="1">
    <citation type="journal article" date="2023" name="Res Sq">
        <title>Genomic and morphological characterization of Knufia obscura isolated from the Mars 2020 spacecraft assembly facility.</title>
        <authorList>
            <person name="Chander A.M."/>
            <person name="Teixeira M.M."/>
            <person name="Singh N.K."/>
            <person name="Williams M.P."/>
            <person name="Parker C.W."/>
            <person name="Leo P."/>
            <person name="Stajich J.E."/>
            <person name="Torok T."/>
            <person name="Tighe S."/>
            <person name="Mason C.E."/>
            <person name="Venkateswaran K."/>
        </authorList>
    </citation>
    <scope>NUCLEOTIDE SEQUENCE [LARGE SCALE GENOMIC DNA]</scope>
    <source>
        <strain evidence="10 11">CCFEE 5817</strain>
    </source>
</reference>
<feature type="transmembrane region" description="Helical" evidence="7">
    <location>
        <begin position="204"/>
        <end position="224"/>
    </location>
</feature>
<evidence type="ECO:0000256" key="7">
    <source>
        <dbReference type="SAM" id="Phobius"/>
    </source>
</evidence>
<evidence type="ECO:0000256" key="5">
    <source>
        <dbReference type="ARBA" id="ARBA00022989"/>
    </source>
</evidence>
<keyword evidence="5 7" id="KW-1133">Transmembrane helix</keyword>